<name>A0A1I3VW50_9HYPH</name>
<protein>
    <recommendedName>
        <fullName evidence="3">GIY-YIG domain-containing protein</fullName>
    </recommendedName>
</protein>
<organism evidence="1 2">
    <name type="scientific">Methylocapsa palsarum</name>
    <dbReference type="NCBI Taxonomy" id="1612308"/>
    <lineage>
        <taxon>Bacteria</taxon>
        <taxon>Pseudomonadati</taxon>
        <taxon>Pseudomonadota</taxon>
        <taxon>Alphaproteobacteria</taxon>
        <taxon>Hyphomicrobiales</taxon>
        <taxon>Beijerinckiaceae</taxon>
        <taxon>Methylocapsa</taxon>
    </lineage>
</organism>
<evidence type="ECO:0000313" key="1">
    <source>
        <dbReference type="EMBL" id="SFJ99618.1"/>
    </source>
</evidence>
<evidence type="ECO:0008006" key="3">
    <source>
        <dbReference type="Google" id="ProtNLM"/>
    </source>
</evidence>
<dbReference type="EMBL" id="FOSN01000001">
    <property type="protein sequence ID" value="SFJ99618.1"/>
    <property type="molecule type" value="Genomic_DNA"/>
</dbReference>
<keyword evidence="2" id="KW-1185">Reference proteome</keyword>
<accession>A0A1I3VW50</accession>
<proteinExistence type="predicted"/>
<dbReference type="AlphaFoldDB" id="A0A1I3VW50"/>
<evidence type="ECO:0000313" key="2">
    <source>
        <dbReference type="Proteomes" id="UP000198755"/>
    </source>
</evidence>
<sequence>MLNQPNSLVNPFPRLVWTGASRTTYEFEHHAIGMRFNAIGGVYIFCKQASDTLWYAIYVGETDNFSRRLSDELAAHHRWDDISRSGATHVCAMVVRGGNAERVRIEN</sequence>
<gene>
    <name evidence="1" type="ORF">SAMN05444581_101167</name>
</gene>
<reference evidence="1 2" key="1">
    <citation type="submission" date="2016-10" db="EMBL/GenBank/DDBJ databases">
        <authorList>
            <person name="de Groot N.N."/>
        </authorList>
    </citation>
    <scope>NUCLEOTIDE SEQUENCE [LARGE SCALE GENOMIC DNA]</scope>
    <source>
        <strain evidence="1 2">NE2</strain>
    </source>
</reference>
<dbReference type="Proteomes" id="UP000198755">
    <property type="component" value="Unassembled WGS sequence"/>
</dbReference>